<dbReference type="CDD" id="cd20261">
    <property type="entry name" value="Complex1_LYR_LYRM1"/>
    <property type="match status" value="1"/>
</dbReference>
<dbReference type="AlphaFoldDB" id="A0ABD1ZP19"/>
<gene>
    <name evidence="2" type="ORF">R1flu_020589</name>
</gene>
<reference evidence="2 3" key="1">
    <citation type="submission" date="2024-09" db="EMBL/GenBank/DDBJ databases">
        <title>Chromosome-scale assembly of Riccia fluitans.</title>
        <authorList>
            <person name="Paukszto L."/>
            <person name="Sawicki J."/>
            <person name="Karawczyk K."/>
            <person name="Piernik-Szablinska J."/>
            <person name="Szczecinska M."/>
            <person name="Mazdziarz M."/>
        </authorList>
    </citation>
    <scope>NUCLEOTIDE SEQUENCE [LARGE SCALE GENOMIC DNA]</scope>
    <source>
        <strain evidence="2">Rf_01</strain>
        <tissue evidence="2">Aerial parts of the thallus</tissue>
    </source>
</reference>
<sequence>MAAATAASPIHSYRHGIVDKLPAAVLVILGFTPECSNGRSSIHLWKRVSIESRSQFEANRHLTKPEEISEKIFEGESRHDIAWHYKIPYPRLHNLPVGSCTEKPSRITRPAVEVGDILGPE</sequence>
<dbReference type="Proteomes" id="UP001605036">
    <property type="component" value="Unassembled WGS sequence"/>
</dbReference>
<dbReference type="InterPro" id="IPR045294">
    <property type="entry name" value="Complex1_LYR_LYRM1"/>
</dbReference>
<evidence type="ECO:0000313" key="3">
    <source>
        <dbReference type="Proteomes" id="UP001605036"/>
    </source>
</evidence>
<evidence type="ECO:0000313" key="2">
    <source>
        <dbReference type="EMBL" id="KAL2652461.1"/>
    </source>
</evidence>
<dbReference type="PANTHER" id="PTHR14273">
    <property type="entry name" value="LYR MOTIF-CONTAINING PROTEIN 1"/>
    <property type="match status" value="1"/>
</dbReference>
<organism evidence="2 3">
    <name type="scientific">Riccia fluitans</name>
    <dbReference type="NCBI Taxonomy" id="41844"/>
    <lineage>
        <taxon>Eukaryota</taxon>
        <taxon>Viridiplantae</taxon>
        <taxon>Streptophyta</taxon>
        <taxon>Embryophyta</taxon>
        <taxon>Marchantiophyta</taxon>
        <taxon>Marchantiopsida</taxon>
        <taxon>Marchantiidae</taxon>
        <taxon>Marchantiales</taxon>
        <taxon>Ricciaceae</taxon>
        <taxon>Riccia</taxon>
    </lineage>
</organism>
<accession>A0ABD1ZP19</accession>
<proteinExistence type="inferred from homology"/>
<keyword evidence="3" id="KW-1185">Reference proteome</keyword>
<name>A0ABD1ZP19_9MARC</name>
<dbReference type="InterPro" id="IPR040330">
    <property type="entry name" value="LYRM1"/>
</dbReference>
<comment type="caution">
    <text evidence="2">The sequence shown here is derived from an EMBL/GenBank/DDBJ whole genome shotgun (WGS) entry which is preliminary data.</text>
</comment>
<protein>
    <submittedName>
        <fullName evidence="2">Uncharacterized protein</fullName>
    </submittedName>
</protein>
<comment type="similarity">
    <text evidence="1">Belongs to the complex I LYR family.</text>
</comment>
<dbReference type="PANTHER" id="PTHR14273:SF0">
    <property type="entry name" value="LYR MOTIF-CONTAINING PROTEIN 1"/>
    <property type="match status" value="1"/>
</dbReference>
<dbReference type="EMBL" id="JBHFFA010000001">
    <property type="protein sequence ID" value="KAL2652461.1"/>
    <property type="molecule type" value="Genomic_DNA"/>
</dbReference>
<evidence type="ECO:0000256" key="1">
    <source>
        <dbReference type="ARBA" id="ARBA00009508"/>
    </source>
</evidence>